<dbReference type="Gene3D" id="2.60.120.10">
    <property type="entry name" value="Jelly Rolls"/>
    <property type="match status" value="1"/>
</dbReference>
<organism evidence="1 2">
    <name type="scientific">Agrobacterium deltaense NCPPB 1641</name>
    <dbReference type="NCBI Taxonomy" id="1183425"/>
    <lineage>
        <taxon>Bacteria</taxon>
        <taxon>Pseudomonadati</taxon>
        <taxon>Pseudomonadota</taxon>
        <taxon>Alphaproteobacteria</taxon>
        <taxon>Hyphomicrobiales</taxon>
        <taxon>Rhizobiaceae</taxon>
        <taxon>Rhizobium/Agrobacterium group</taxon>
        <taxon>Agrobacterium</taxon>
    </lineage>
</organism>
<accession>A0A1S7TW59</accession>
<dbReference type="Proteomes" id="UP000192140">
    <property type="component" value="Unassembled WGS sequence"/>
</dbReference>
<reference evidence="1" key="1">
    <citation type="submission" date="2016-01" db="EMBL/GenBank/DDBJ databases">
        <authorList>
            <person name="Regsiter A."/>
            <person name="william w."/>
        </authorList>
    </citation>
    <scope>NUCLEOTIDE SEQUENCE</scope>
    <source>
        <strain evidence="1">NCPPB 1641</strain>
    </source>
</reference>
<proteinExistence type="predicted"/>
<dbReference type="EMBL" id="FCNP01000033">
    <property type="protein sequence ID" value="CVI58804.1"/>
    <property type="molecule type" value="Genomic_DNA"/>
</dbReference>
<keyword evidence="2" id="KW-1185">Reference proteome</keyword>
<name>A0A1S7TW59_9HYPH</name>
<gene>
    <name evidence="1" type="ORF">AGR7A_Lc120265</name>
</gene>
<evidence type="ECO:0000313" key="1">
    <source>
        <dbReference type="EMBL" id="CVI58804.1"/>
    </source>
</evidence>
<dbReference type="SUPFAM" id="SSF51182">
    <property type="entry name" value="RmlC-like cupins"/>
    <property type="match status" value="1"/>
</dbReference>
<dbReference type="InterPro" id="IPR014710">
    <property type="entry name" value="RmlC-like_jellyroll"/>
</dbReference>
<sequence length="108" mass="11756">MSDFTSKLKFDNIVPGLDLATYISGPVEVQVVKVKSGAEIPLHKHTDDVVHLILEGEITFSDGGTVGPLADYRCGRFEYQGVAKSDTTMLIIQPVGTTFEFIDKPLAD</sequence>
<protein>
    <recommendedName>
        <fullName evidence="3">Cupin 2 conserved barrel domain-containing protein</fullName>
    </recommendedName>
</protein>
<dbReference type="RefSeq" id="WP_080854114.1">
    <property type="nucleotide sequence ID" value="NZ_LT009776.1"/>
</dbReference>
<dbReference type="AlphaFoldDB" id="A0A1S7TW59"/>
<dbReference type="InterPro" id="IPR011051">
    <property type="entry name" value="RmlC_Cupin_sf"/>
</dbReference>
<evidence type="ECO:0000313" key="2">
    <source>
        <dbReference type="Proteomes" id="UP000192140"/>
    </source>
</evidence>
<evidence type="ECO:0008006" key="3">
    <source>
        <dbReference type="Google" id="ProtNLM"/>
    </source>
</evidence>
<comment type="caution">
    <text evidence="1">The sequence shown here is derived from an EMBL/GenBank/DDBJ whole genome shotgun (WGS) entry which is preliminary data.</text>
</comment>